<dbReference type="Gene3D" id="3.40.309.10">
    <property type="entry name" value="Aldehyde Dehydrogenase, Chain A, domain 2"/>
    <property type="match status" value="1"/>
</dbReference>
<dbReference type="InterPro" id="IPR016162">
    <property type="entry name" value="Ald_DH_N"/>
</dbReference>
<dbReference type="InterPro" id="IPR016163">
    <property type="entry name" value="Ald_DH_C"/>
</dbReference>
<dbReference type="InterPro" id="IPR016161">
    <property type="entry name" value="Ald_DH/histidinol_DH"/>
</dbReference>
<dbReference type="GO" id="GO:0016620">
    <property type="term" value="F:oxidoreductase activity, acting on the aldehyde or oxo group of donors, NAD or NADP as acceptor"/>
    <property type="evidence" value="ECO:0007669"/>
    <property type="project" value="InterPro"/>
</dbReference>
<dbReference type="Gene3D" id="3.40.605.10">
    <property type="entry name" value="Aldehyde Dehydrogenase, Chain A, domain 1"/>
    <property type="match status" value="1"/>
</dbReference>
<organism evidence="4">
    <name type="scientific">freshwater metagenome</name>
    <dbReference type="NCBI Taxonomy" id="449393"/>
    <lineage>
        <taxon>unclassified sequences</taxon>
        <taxon>metagenomes</taxon>
        <taxon>ecological metagenomes</taxon>
    </lineage>
</organism>
<dbReference type="EMBL" id="CAFBLQ010000168">
    <property type="protein sequence ID" value="CAB4880695.1"/>
    <property type="molecule type" value="Genomic_DNA"/>
</dbReference>
<reference evidence="4" key="1">
    <citation type="submission" date="2020-05" db="EMBL/GenBank/DDBJ databases">
        <authorList>
            <person name="Chiriac C."/>
            <person name="Salcher M."/>
            <person name="Ghai R."/>
            <person name="Kavagutti S V."/>
        </authorList>
    </citation>
    <scope>NUCLEOTIDE SEQUENCE</scope>
</reference>
<dbReference type="PROSITE" id="PS00687">
    <property type="entry name" value="ALDEHYDE_DEHYDR_GLU"/>
    <property type="match status" value="1"/>
</dbReference>
<dbReference type="InterPro" id="IPR015590">
    <property type="entry name" value="Aldehyde_DH_dom"/>
</dbReference>
<accession>A0A6J7EHF4</accession>
<dbReference type="AlphaFoldDB" id="A0A6J7EHF4"/>
<protein>
    <submittedName>
        <fullName evidence="4">Unannotated protein</fullName>
    </submittedName>
</protein>
<dbReference type="Pfam" id="PF00171">
    <property type="entry name" value="Aldedh"/>
    <property type="match status" value="1"/>
</dbReference>
<evidence type="ECO:0000256" key="2">
    <source>
        <dbReference type="ARBA" id="ARBA00023002"/>
    </source>
</evidence>
<sequence length="485" mass="50303">MSLLEATQQLQLIGGERVPALDGERFDITDPSTGEVIAELPQSKAADVDRAVAAARAAFPAWRATAPADRGRMLIACAAQLRAECAQLAPLGSLDGGLPLPAVERDVEAAARYFEFYGGLADKIGGDVVPLGDDFLDYTEREPWGVCAVILPFNSPFQILARSLAPALAAGNTVVAKAAEQAPLGPLLLAETLERAGLPPGLLNVVTGFGAEVGTPLVSHEGVDRITFTGSERTGRMVMESAARNLTPVTLELGGKSPQIVFADADLELAVETIVGSLVWSAGQVCSAGTRLLVERSVRDEVVAAVVERMAATRVGPAIDGPDMGPLISSVQRDNVLAAIGAACADGARLLTGGTAPLETGAGGYYVAPAVFDGVDPGSALAQEELFGPVLAILDFASEAEAIAIADGTRFGLMAGLWTRDIARGHRVARALRCGQVYVNAYGAGTGIELPFGGFKRSGIGREKGVTGYLEYTQVKNICIKVGAP</sequence>
<dbReference type="PANTHER" id="PTHR11699">
    <property type="entry name" value="ALDEHYDE DEHYDROGENASE-RELATED"/>
    <property type="match status" value="1"/>
</dbReference>
<feature type="domain" description="Aldehyde dehydrogenase" evidence="3">
    <location>
        <begin position="23"/>
        <end position="478"/>
    </location>
</feature>
<name>A0A6J7EHF4_9ZZZZ</name>
<gene>
    <name evidence="4" type="ORF">UFOPK3423_01321</name>
</gene>
<evidence type="ECO:0000256" key="1">
    <source>
        <dbReference type="ARBA" id="ARBA00009986"/>
    </source>
</evidence>
<keyword evidence="2" id="KW-0560">Oxidoreductase</keyword>
<dbReference type="InterPro" id="IPR029510">
    <property type="entry name" value="Ald_DH_CS_GLU"/>
</dbReference>
<dbReference type="PROSITE" id="PS00070">
    <property type="entry name" value="ALDEHYDE_DEHYDR_CYS"/>
    <property type="match status" value="1"/>
</dbReference>
<evidence type="ECO:0000259" key="3">
    <source>
        <dbReference type="Pfam" id="PF00171"/>
    </source>
</evidence>
<evidence type="ECO:0000313" key="4">
    <source>
        <dbReference type="EMBL" id="CAB4880695.1"/>
    </source>
</evidence>
<proteinExistence type="inferred from homology"/>
<comment type="similarity">
    <text evidence="1">Belongs to the aldehyde dehydrogenase family.</text>
</comment>
<dbReference type="SUPFAM" id="SSF53720">
    <property type="entry name" value="ALDH-like"/>
    <property type="match status" value="1"/>
</dbReference>
<dbReference type="FunFam" id="3.40.605.10:FF:000007">
    <property type="entry name" value="NAD/NADP-dependent betaine aldehyde dehydrogenase"/>
    <property type="match status" value="1"/>
</dbReference>
<dbReference type="InterPro" id="IPR016160">
    <property type="entry name" value="Ald_DH_CS_CYS"/>
</dbReference>